<keyword evidence="2" id="KW-0472">Membrane</keyword>
<dbReference type="Proteomes" id="UP000291116">
    <property type="component" value="Unassembled WGS sequence"/>
</dbReference>
<feature type="compositionally biased region" description="Polar residues" evidence="1">
    <location>
        <begin position="723"/>
        <end position="755"/>
    </location>
</feature>
<feature type="transmembrane region" description="Helical" evidence="2">
    <location>
        <begin position="136"/>
        <end position="154"/>
    </location>
</feature>
<organism evidence="3 4">
    <name type="scientific">Pseudo-nitzschia multistriata</name>
    <dbReference type="NCBI Taxonomy" id="183589"/>
    <lineage>
        <taxon>Eukaryota</taxon>
        <taxon>Sar</taxon>
        <taxon>Stramenopiles</taxon>
        <taxon>Ochrophyta</taxon>
        <taxon>Bacillariophyta</taxon>
        <taxon>Bacillariophyceae</taxon>
        <taxon>Bacillariophycidae</taxon>
        <taxon>Bacillariales</taxon>
        <taxon>Bacillariaceae</taxon>
        <taxon>Pseudo-nitzschia</taxon>
    </lineage>
</organism>
<feature type="transmembrane region" description="Helical" evidence="2">
    <location>
        <begin position="530"/>
        <end position="551"/>
    </location>
</feature>
<dbReference type="AlphaFoldDB" id="A0A448ZPB5"/>
<reference evidence="3 4" key="1">
    <citation type="submission" date="2019-01" db="EMBL/GenBank/DDBJ databases">
        <authorList>
            <person name="Ferrante I. M."/>
        </authorList>
    </citation>
    <scope>NUCLEOTIDE SEQUENCE [LARGE SCALE GENOMIC DNA]</scope>
    <source>
        <strain evidence="3 4">B856</strain>
    </source>
</reference>
<feature type="compositionally biased region" description="Polar residues" evidence="1">
    <location>
        <begin position="231"/>
        <end position="242"/>
    </location>
</feature>
<feature type="transmembrane region" description="Helical" evidence="2">
    <location>
        <begin position="78"/>
        <end position="96"/>
    </location>
</feature>
<keyword evidence="4" id="KW-1185">Reference proteome</keyword>
<feature type="region of interest" description="Disordered" evidence="1">
    <location>
        <begin position="723"/>
        <end position="807"/>
    </location>
</feature>
<evidence type="ECO:0000313" key="3">
    <source>
        <dbReference type="EMBL" id="VEU43887.1"/>
    </source>
</evidence>
<protein>
    <submittedName>
        <fullName evidence="3">Uncharacterized protein</fullName>
    </submittedName>
</protein>
<feature type="transmembrane region" description="Helical" evidence="2">
    <location>
        <begin position="472"/>
        <end position="495"/>
    </location>
</feature>
<feature type="region of interest" description="Disordered" evidence="1">
    <location>
        <begin position="228"/>
        <end position="252"/>
    </location>
</feature>
<sequence length="807" mass="88184">MSAENSRPHRQDWNSLPQRRGETEDIISEEFGSYRWEHRQQRRQDRPSRRENTDSSEEAVPRVLPQQRRRKRGMTRSSCLFSALSVSLFLSFTSPAEESLNYPAHATAPEPSRRQWQTTVASRKPKAKKSTAAMRWWWRQQLLLLFLLVLLLDFRLYFNLGLMRGVVVEAFSADTGKSTTRIKQQLQQPQREPKISVLASFINTNTTGPTRTATTTSIFTTTTASAVVPQKAQTRKPTSNRPKTNRRNNQNHHCLFFSGDEGTFREENKSPVLPAQLRDQRQQEGALDCCYKSFNAAAAAAARTTTPIPQPQRYGNPFHNHHGIHRHLLPYSRGTRNAPKTRLHMAVGAVMVDHASAESAMSFLTSSLPSSCLASASSFLQDLPLRNAVPAVASAATATGPEGNAMEVVLKDYAPAATSLFNNMKLPAAVVTAGMISLGFATSFPELPRETPDNRDVFPPHIRARCSALKRLHIVVALIAVTSELIVVMWAAVAVNQLTEKRYPLSTSVWELLQGDPSCDLAWSAVNSHFVLGIIGFVAMLTLRAYVMLLAAEASGALMTAASTGTGAALCLMISIVNRGVESGGGGTGERYGTTILDLLRHYVVLLAKNATNEASPGPLQLVAIVLELTSLVFMANVLISDNGDGLNASSTFAVSPRANSDADADTDGAGVSSNDDECPVIDVLELELEEPLPPAYVSSSTNGSGSGSNGLVVLLDDTRNSTVAKTTPSPIAENNSDAGAATTNSKTKSQNTRAATREERKKLARCLAMEEEQQEAEEKRKQQEQEEEEEERRRRDSGDFPSVNIV</sequence>
<feature type="transmembrane region" description="Helical" evidence="2">
    <location>
        <begin position="558"/>
        <end position="577"/>
    </location>
</feature>
<feature type="compositionally biased region" description="Basic and acidic residues" evidence="1">
    <location>
        <begin position="1"/>
        <end position="12"/>
    </location>
</feature>
<feature type="region of interest" description="Disordered" evidence="1">
    <location>
        <begin position="1"/>
        <end position="71"/>
    </location>
</feature>
<name>A0A448ZPB5_9STRA</name>
<evidence type="ECO:0000256" key="2">
    <source>
        <dbReference type="SAM" id="Phobius"/>
    </source>
</evidence>
<dbReference type="EMBL" id="CAACVS010000595">
    <property type="protein sequence ID" value="VEU43887.1"/>
    <property type="molecule type" value="Genomic_DNA"/>
</dbReference>
<evidence type="ECO:0000256" key="1">
    <source>
        <dbReference type="SAM" id="MobiDB-lite"/>
    </source>
</evidence>
<keyword evidence="2" id="KW-0812">Transmembrane</keyword>
<keyword evidence="2" id="KW-1133">Transmembrane helix</keyword>
<feature type="compositionally biased region" description="Basic and acidic residues" evidence="1">
    <location>
        <begin position="35"/>
        <end position="53"/>
    </location>
</feature>
<feature type="region of interest" description="Disordered" evidence="1">
    <location>
        <begin position="102"/>
        <end position="125"/>
    </location>
</feature>
<feature type="region of interest" description="Disordered" evidence="1">
    <location>
        <begin position="657"/>
        <end position="677"/>
    </location>
</feature>
<evidence type="ECO:0000313" key="4">
    <source>
        <dbReference type="Proteomes" id="UP000291116"/>
    </source>
</evidence>
<accession>A0A448ZPB5</accession>
<dbReference type="OrthoDB" id="46767at2759"/>
<gene>
    <name evidence="3" type="ORF">PSNMU_V1.4_AUG-EV-PASAV3_0109400</name>
</gene>
<proteinExistence type="predicted"/>